<sequence length="94" mass="10134">MTIHTLVPSTTRGRYALDRPDGADISSGQYIRIQCGCRWIAGSVEMARASAQRLVHGTVATDNTNAVIPVVSAYYFTSEADVYGLCVGQKVQVP</sequence>
<dbReference type="EMBL" id="BIXY01000102">
    <property type="protein sequence ID" value="GCF11270.1"/>
    <property type="molecule type" value="Genomic_DNA"/>
</dbReference>
<evidence type="ECO:0000313" key="1">
    <source>
        <dbReference type="EMBL" id="GCF11270.1"/>
    </source>
</evidence>
<comment type="caution">
    <text evidence="1">The sequence shown here is derived from an EMBL/GenBank/DDBJ whole genome shotgun (WGS) entry which is preliminary data.</text>
</comment>
<evidence type="ECO:0000313" key="2">
    <source>
        <dbReference type="Proteomes" id="UP000322530"/>
    </source>
</evidence>
<gene>
    <name evidence="1" type="ORF">KDI_48340</name>
</gene>
<dbReference type="Proteomes" id="UP000322530">
    <property type="component" value="Unassembled WGS sequence"/>
</dbReference>
<accession>A0A5A5TI52</accession>
<dbReference type="OrthoDB" id="9867362at2"/>
<name>A0A5A5TI52_9CHLR</name>
<keyword evidence="2" id="KW-1185">Reference proteome</keyword>
<proteinExistence type="predicted"/>
<dbReference type="RefSeq" id="WP_149404107.1">
    <property type="nucleotide sequence ID" value="NZ_BIXY01000102.1"/>
</dbReference>
<organism evidence="1 2">
    <name type="scientific">Dictyobacter arantiisoli</name>
    <dbReference type="NCBI Taxonomy" id="2014874"/>
    <lineage>
        <taxon>Bacteria</taxon>
        <taxon>Bacillati</taxon>
        <taxon>Chloroflexota</taxon>
        <taxon>Ktedonobacteria</taxon>
        <taxon>Ktedonobacterales</taxon>
        <taxon>Dictyobacteraceae</taxon>
        <taxon>Dictyobacter</taxon>
    </lineage>
</organism>
<reference evidence="1 2" key="1">
    <citation type="submission" date="2019-01" db="EMBL/GenBank/DDBJ databases">
        <title>Draft genome sequence of Dictyobacter sp. Uno17.</title>
        <authorList>
            <person name="Wang C.M."/>
            <person name="Zheng Y."/>
            <person name="Sakai Y."/>
            <person name="Abe K."/>
            <person name="Yokota A."/>
            <person name="Yabe S."/>
        </authorList>
    </citation>
    <scope>NUCLEOTIDE SEQUENCE [LARGE SCALE GENOMIC DNA]</scope>
    <source>
        <strain evidence="1 2">Uno17</strain>
    </source>
</reference>
<protein>
    <submittedName>
        <fullName evidence="1">Uncharacterized protein</fullName>
    </submittedName>
</protein>
<dbReference type="AlphaFoldDB" id="A0A5A5TI52"/>